<feature type="binding site" evidence="6">
    <location>
        <position position="32"/>
    </location>
    <ligand>
        <name>Na(+)</name>
        <dbReference type="ChEBI" id="CHEBI:29101"/>
        <label>1</label>
    </ligand>
</feature>
<feature type="disulfide bond" evidence="7">
    <location>
        <begin position="137"/>
        <end position="146"/>
    </location>
</feature>
<feature type="transmembrane region" description="Helical" evidence="9">
    <location>
        <begin position="700"/>
        <end position="725"/>
    </location>
</feature>
<evidence type="ECO:0000256" key="4">
    <source>
        <dbReference type="ARBA" id="ARBA00022989"/>
    </source>
</evidence>
<dbReference type="GO" id="GO:0046872">
    <property type="term" value="F:metal ion binding"/>
    <property type="evidence" value="ECO:0007669"/>
    <property type="project" value="UniProtKB-KW"/>
</dbReference>
<keyword evidence="4 9" id="KW-1133">Transmembrane helix</keyword>
<sequence length="747" mass="83831">MDRPRKKAKKPKAGGARGQWTSKAEFILVVAGNVVSLGNVWRFPYLCYKNGGGAFLIPYCLLAVVFGIPLFLLETSLGQFTQEGFITCWRKVCPLAQGIGYAQLMVKLASFTYIMVQVWALFYLVFSFRSELPWATCGNAWNTDNCRDVWDFDAANQTANETRILDPTSAATQFWERRLLGLSGGVEELGSVRSELALCLLLCWLFCFFSIRKGVRSMGKVAYLTAIFPFVLLVFLFARAATLPGASDGIKQYLIPQLGRLANIEVWTEAGSEILSSYSLTSGILIVLGSYNPYNNNCYKDAFWICALTSGTSFVAGFIVFSILGFLAQVYSVSIDAVAESGPGLVFIAFPQAAALMPLPQFWSICFFLMLILLAADTHFVCVEAVITSVSDLFPKLLRSPVKHEIISFLLCVSSFLVHLILATQGGNYIFQLIDYYGVTRFCDNFMAICECLAVGWIFGVDRLVLIIDDMTGHKPSIFFKLCWKIFIPAFSGVCFLLYLVYYKPLQLDRYVYPGWVPGLGWFMLMSPVILVPLWIIGHVSLTAGPFRQVGADNVIIFIEDMMGQVPSTFCKQCWKFISPLLSLQKHTRGEDGVYQVHFYTEVKGDEKQERELLVEVQLADEKMNTKKKSGNVVGLGNVWRFPYLCYRYGGGAFLIPYCLLAVVFGIPLFLLETSLGQFTQEGFVTCWRKVCPLAQGIGYAYLILKLYGFCYILVQVWALFYLVFSFKSQLPWANCNNGWNTARLLP</sequence>
<keyword evidence="7" id="KW-1015">Disulfide bond</keyword>
<dbReference type="Pfam" id="PF00209">
    <property type="entry name" value="SNF"/>
    <property type="match status" value="2"/>
</dbReference>
<feature type="transmembrane region" description="Helical" evidence="9">
    <location>
        <begin position="221"/>
        <end position="241"/>
    </location>
</feature>
<keyword evidence="6" id="KW-0915">Sodium</keyword>
<keyword evidence="6" id="KW-0479">Metal-binding</keyword>
<keyword evidence="8" id="KW-0769">Symport</keyword>
<feature type="transmembrane region" description="Helical" evidence="9">
    <location>
        <begin position="274"/>
        <end position="291"/>
    </location>
</feature>
<dbReference type="PROSITE" id="PS00610">
    <property type="entry name" value="NA_NEUROTRAN_SYMP_1"/>
    <property type="match status" value="2"/>
</dbReference>
<feature type="transmembrane region" description="Helical" evidence="9">
    <location>
        <begin position="446"/>
        <end position="466"/>
    </location>
</feature>
<keyword evidence="2 8" id="KW-0813">Transport</keyword>
<feature type="binding site" evidence="6">
    <location>
        <position position="374"/>
    </location>
    <ligand>
        <name>Na(+)</name>
        <dbReference type="ChEBI" id="CHEBI:29101"/>
        <label>1</label>
    </ligand>
</feature>
<comment type="subcellular location">
    <subcellularLocation>
        <location evidence="1">Membrane</location>
        <topology evidence="1">Multi-pass membrane protein</topology>
    </subcellularLocation>
</comment>
<evidence type="ECO:0000313" key="11">
    <source>
        <dbReference type="Proteomes" id="UP000324091"/>
    </source>
</evidence>
<feature type="binding site" evidence="6">
    <location>
        <position position="277"/>
    </location>
    <ligand>
        <name>Na(+)</name>
        <dbReference type="ChEBI" id="CHEBI:29101"/>
        <label>1</label>
    </ligand>
</feature>
<dbReference type="SUPFAM" id="SSF161070">
    <property type="entry name" value="SNF-like"/>
    <property type="match status" value="2"/>
</dbReference>
<keyword evidence="3 8" id="KW-0812">Transmembrane</keyword>
<dbReference type="PROSITE" id="PS50267">
    <property type="entry name" value="NA_NEUROTRAN_SYMP_3"/>
    <property type="match status" value="2"/>
</dbReference>
<evidence type="ECO:0000256" key="1">
    <source>
        <dbReference type="ARBA" id="ARBA00004141"/>
    </source>
</evidence>
<dbReference type="PRINTS" id="PR00176">
    <property type="entry name" value="NANEUSMPORT"/>
</dbReference>
<feature type="transmembrane region" description="Helical" evidence="9">
    <location>
        <begin position="522"/>
        <end position="542"/>
    </location>
</feature>
<accession>A0A5C6P478</accession>
<comment type="similarity">
    <text evidence="8">Belongs to the sodium:neurotransmitter symporter (SNF) (TC 2.A.22) family.</text>
</comment>
<feature type="transmembrane region" description="Helical" evidence="9">
    <location>
        <begin position="478"/>
        <end position="502"/>
    </location>
</feature>
<evidence type="ECO:0000256" key="7">
    <source>
        <dbReference type="PIRSR" id="PIRSR600175-2"/>
    </source>
</evidence>
<evidence type="ECO:0000256" key="5">
    <source>
        <dbReference type="ARBA" id="ARBA00023136"/>
    </source>
</evidence>
<dbReference type="AlphaFoldDB" id="A0A5C6P478"/>
<dbReference type="PANTHER" id="PTHR11616">
    <property type="entry name" value="SODIUM/CHLORIDE DEPENDENT TRANSPORTER"/>
    <property type="match status" value="1"/>
</dbReference>
<reference evidence="10 11" key="1">
    <citation type="submission" date="2019-04" db="EMBL/GenBank/DDBJ databases">
        <title>Chromosome genome assembly for Takifugu flavidus.</title>
        <authorList>
            <person name="Xiao S."/>
        </authorList>
    </citation>
    <scope>NUCLEOTIDE SEQUENCE [LARGE SCALE GENOMIC DNA]</scope>
    <source>
        <strain evidence="10">HTHZ2018</strain>
        <tissue evidence="10">Muscle</tissue>
    </source>
</reference>
<dbReference type="InterPro" id="IPR000175">
    <property type="entry name" value="Na/ntran_symport"/>
</dbReference>
<feature type="transmembrane region" description="Helical" evidence="9">
    <location>
        <begin position="303"/>
        <end position="328"/>
    </location>
</feature>
<feature type="transmembrane region" description="Helical" evidence="9">
    <location>
        <begin position="406"/>
        <end position="426"/>
    </location>
</feature>
<evidence type="ECO:0000256" key="8">
    <source>
        <dbReference type="RuleBase" id="RU003732"/>
    </source>
</evidence>
<dbReference type="GO" id="GO:0005332">
    <property type="term" value="F:gamma-aminobutyric acid:sodium:chloride symporter activity"/>
    <property type="evidence" value="ECO:0007669"/>
    <property type="project" value="TreeGrafter"/>
</dbReference>
<feature type="binding site" evidence="6">
    <location>
        <position position="377"/>
    </location>
    <ligand>
        <name>Na(+)</name>
        <dbReference type="ChEBI" id="CHEBI:29101"/>
        <label>1</label>
    </ligand>
</feature>
<protein>
    <recommendedName>
        <fullName evidence="8">Transporter</fullName>
    </recommendedName>
</protein>
<keyword evidence="11" id="KW-1185">Reference proteome</keyword>
<name>A0A5C6P478_9TELE</name>
<keyword evidence="5 9" id="KW-0472">Membrane</keyword>
<feature type="binding site" evidence="6">
    <location>
        <position position="39"/>
    </location>
    <ligand>
        <name>Na(+)</name>
        <dbReference type="ChEBI" id="CHEBI:29101"/>
        <label>1</label>
    </ligand>
</feature>
<comment type="caution">
    <text evidence="10">The sequence shown here is derived from an EMBL/GenBank/DDBJ whole genome shotgun (WGS) entry which is preliminary data.</text>
</comment>
<proteinExistence type="inferred from homology"/>
<dbReference type="PANTHER" id="PTHR11616:SF237">
    <property type="entry name" value="TRANSPORTER"/>
    <property type="match status" value="1"/>
</dbReference>
<evidence type="ECO:0000256" key="6">
    <source>
        <dbReference type="PIRSR" id="PIRSR600175-1"/>
    </source>
</evidence>
<evidence type="ECO:0000313" key="10">
    <source>
        <dbReference type="EMBL" id="TWW73010.1"/>
    </source>
</evidence>
<dbReference type="EMBL" id="RHFK02000007">
    <property type="protein sequence ID" value="TWW73010.1"/>
    <property type="molecule type" value="Genomic_DNA"/>
</dbReference>
<dbReference type="GO" id="GO:0042995">
    <property type="term" value="C:cell projection"/>
    <property type="evidence" value="ECO:0007669"/>
    <property type="project" value="TreeGrafter"/>
</dbReference>
<dbReference type="GO" id="GO:0005886">
    <property type="term" value="C:plasma membrane"/>
    <property type="evidence" value="ECO:0007669"/>
    <property type="project" value="TreeGrafter"/>
</dbReference>
<dbReference type="InterPro" id="IPR037272">
    <property type="entry name" value="SNS_sf"/>
</dbReference>
<evidence type="ECO:0000256" key="3">
    <source>
        <dbReference type="ARBA" id="ARBA00022692"/>
    </source>
</evidence>
<feature type="transmembrane region" description="Helical" evidence="9">
    <location>
        <begin position="362"/>
        <end position="386"/>
    </location>
</feature>
<organism evidence="10 11">
    <name type="scientific">Takifugu flavidus</name>
    <name type="common">sansaifugu</name>
    <dbReference type="NCBI Taxonomy" id="433684"/>
    <lineage>
        <taxon>Eukaryota</taxon>
        <taxon>Metazoa</taxon>
        <taxon>Chordata</taxon>
        <taxon>Craniata</taxon>
        <taxon>Vertebrata</taxon>
        <taxon>Euteleostomi</taxon>
        <taxon>Actinopterygii</taxon>
        <taxon>Neopterygii</taxon>
        <taxon>Teleostei</taxon>
        <taxon>Neoteleostei</taxon>
        <taxon>Acanthomorphata</taxon>
        <taxon>Eupercaria</taxon>
        <taxon>Tetraodontiformes</taxon>
        <taxon>Tetradontoidea</taxon>
        <taxon>Tetraodontidae</taxon>
        <taxon>Takifugu</taxon>
    </lineage>
</organism>
<feature type="transmembrane region" description="Helical" evidence="9">
    <location>
        <begin position="53"/>
        <end position="73"/>
    </location>
</feature>
<feature type="binding site" evidence="6">
    <location>
        <position position="35"/>
    </location>
    <ligand>
        <name>Na(+)</name>
        <dbReference type="ChEBI" id="CHEBI:29101"/>
        <label>1</label>
    </ligand>
</feature>
<gene>
    <name evidence="10" type="ORF">D4764_15G0004040</name>
</gene>
<evidence type="ECO:0000256" key="2">
    <source>
        <dbReference type="ARBA" id="ARBA00022448"/>
    </source>
</evidence>
<dbReference type="Proteomes" id="UP000324091">
    <property type="component" value="Chromosome 15"/>
</dbReference>
<evidence type="ECO:0000256" key="9">
    <source>
        <dbReference type="SAM" id="Phobius"/>
    </source>
</evidence>
<feature type="transmembrane region" description="Helical" evidence="9">
    <location>
        <begin position="104"/>
        <end position="126"/>
    </location>
</feature>
<feature type="transmembrane region" description="Helical" evidence="9">
    <location>
        <begin position="649"/>
        <end position="671"/>
    </location>
</feature>